<evidence type="ECO:0000313" key="1">
    <source>
        <dbReference type="EMBL" id="DAD67117.1"/>
    </source>
</evidence>
<organism evidence="1">
    <name type="scientific">Siphoviridae sp. ctQCU10</name>
    <dbReference type="NCBI Taxonomy" id="2823579"/>
    <lineage>
        <taxon>Viruses</taxon>
        <taxon>Duplodnaviria</taxon>
        <taxon>Heunggongvirae</taxon>
        <taxon>Uroviricota</taxon>
        <taxon>Caudoviricetes</taxon>
    </lineage>
</organism>
<name>A0A8S5LAU3_9CAUD</name>
<accession>A0A8S5LAU3</accession>
<reference evidence="1" key="1">
    <citation type="journal article" date="2021" name="Proc. Natl. Acad. Sci. U.S.A.">
        <title>A Catalog of Tens of Thousands of Viruses from Human Metagenomes Reveals Hidden Associations with Chronic Diseases.</title>
        <authorList>
            <person name="Tisza M.J."/>
            <person name="Buck C.B."/>
        </authorList>
    </citation>
    <scope>NUCLEOTIDE SEQUENCE</scope>
    <source>
        <strain evidence="1">CtQCU10</strain>
    </source>
</reference>
<dbReference type="InterPro" id="IPR010064">
    <property type="entry name" value="HK97-gp10_tail"/>
</dbReference>
<dbReference type="EMBL" id="BK014668">
    <property type="protein sequence ID" value="DAD67117.1"/>
    <property type="molecule type" value="Genomic_DNA"/>
</dbReference>
<dbReference type="Pfam" id="PF04883">
    <property type="entry name" value="HK97-gp10_like"/>
    <property type="match status" value="1"/>
</dbReference>
<protein>
    <submittedName>
        <fullName evidence="1">Putative tail-component</fullName>
    </submittedName>
</protein>
<sequence length="129" mass="14450">MGVEISGLDDFEKMLAEAEKRQRGAVNTFLKVEAEELLGAARDKTPVDTGALRLNWMRGQPLGGTVEVGNAADYAAHVEYGHRIVRMVGGKKEYTGKVKKGVHMLKTSVNERRENFRENAQEILKEMFK</sequence>
<proteinExistence type="predicted"/>